<dbReference type="PROSITE" id="PS51782">
    <property type="entry name" value="LYSM"/>
    <property type="match status" value="1"/>
</dbReference>
<sequence length="98" mass="10744">MAKCNNKTATFLNIILLLSLLLMVSIIECRTVFGIGFEKEETSTPECNSVYGAEDGDTCSTITQKLSLTADFFSAINPNLNCDKIFVGQWLCINGILN</sequence>
<evidence type="ECO:0000256" key="2">
    <source>
        <dbReference type="ARBA" id="ARBA00023026"/>
    </source>
</evidence>
<dbReference type="GO" id="GO:0008061">
    <property type="term" value="F:chitin binding"/>
    <property type="evidence" value="ECO:0007669"/>
    <property type="project" value="UniProtKB-KW"/>
</dbReference>
<proteinExistence type="predicted"/>
<evidence type="ECO:0000313" key="5">
    <source>
        <dbReference type="EMBL" id="KAE8075840.1"/>
    </source>
</evidence>
<evidence type="ECO:0000256" key="3">
    <source>
        <dbReference type="SAM" id="SignalP"/>
    </source>
</evidence>
<keyword evidence="2" id="KW-0843">Virulence</keyword>
<dbReference type="InterPro" id="IPR018392">
    <property type="entry name" value="LysM"/>
</dbReference>
<dbReference type="SUPFAM" id="SSF54106">
    <property type="entry name" value="LysM domain"/>
    <property type="match status" value="1"/>
</dbReference>
<organism evidence="5 6">
    <name type="scientific">Carpinus fangiana</name>
    <dbReference type="NCBI Taxonomy" id="176857"/>
    <lineage>
        <taxon>Eukaryota</taxon>
        <taxon>Viridiplantae</taxon>
        <taxon>Streptophyta</taxon>
        <taxon>Embryophyta</taxon>
        <taxon>Tracheophyta</taxon>
        <taxon>Spermatophyta</taxon>
        <taxon>Magnoliopsida</taxon>
        <taxon>eudicotyledons</taxon>
        <taxon>Gunneridae</taxon>
        <taxon>Pentapetalae</taxon>
        <taxon>rosids</taxon>
        <taxon>fabids</taxon>
        <taxon>Fagales</taxon>
        <taxon>Betulaceae</taxon>
        <taxon>Carpinus</taxon>
    </lineage>
</organism>
<dbReference type="PANTHER" id="PTHR34997:SF1">
    <property type="entry name" value="PEPTIDOGLYCAN-BINDING LYSIN DOMAIN"/>
    <property type="match status" value="1"/>
</dbReference>
<dbReference type="EMBL" id="CM017326">
    <property type="protein sequence ID" value="KAE8075840.1"/>
    <property type="molecule type" value="Genomic_DNA"/>
</dbReference>
<dbReference type="InterPro" id="IPR052210">
    <property type="entry name" value="LysM1-like"/>
</dbReference>
<dbReference type="Pfam" id="PF01476">
    <property type="entry name" value="LysM"/>
    <property type="match status" value="1"/>
</dbReference>
<dbReference type="CDD" id="cd00118">
    <property type="entry name" value="LysM"/>
    <property type="match status" value="1"/>
</dbReference>
<feature type="chain" id="PRO_5024324343" description="LysM domain-containing protein" evidence="3">
    <location>
        <begin position="30"/>
        <end position="98"/>
    </location>
</feature>
<feature type="domain" description="LysM" evidence="4">
    <location>
        <begin position="49"/>
        <end position="93"/>
    </location>
</feature>
<keyword evidence="6" id="KW-1185">Reference proteome</keyword>
<dbReference type="InterPro" id="IPR036779">
    <property type="entry name" value="LysM_dom_sf"/>
</dbReference>
<feature type="signal peptide" evidence="3">
    <location>
        <begin position="1"/>
        <end position="29"/>
    </location>
</feature>
<evidence type="ECO:0000259" key="4">
    <source>
        <dbReference type="PROSITE" id="PS51782"/>
    </source>
</evidence>
<dbReference type="Gene3D" id="3.10.350.10">
    <property type="entry name" value="LysM domain"/>
    <property type="match status" value="1"/>
</dbReference>
<dbReference type="PANTHER" id="PTHR34997">
    <property type="entry name" value="AM15"/>
    <property type="match status" value="1"/>
</dbReference>
<evidence type="ECO:0000313" key="6">
    <source>
        <dbReference type="Proteomes" id="UP000327013"/>
    </source>
</evidence>
<evidence type="ECO:0000256" key="1">
    <source>
        <dbReference type="ARBA" id="ARBA00022669"/>
    </source>
</evidence>
<accession>A0A5N6RDH2</accession>
<dbReference type="AlphaFoldDB" id="A0A5N6RDH2"/>
<dbReference type="OrthoDB" id="1921017at2759"/>
<dbReference type="Proteomes" id="UP000327013">
    <property type="component" value="Chromosome 6"/>
</dbReference>
<protein>
    <recommendedName>
        <fullName evidence="4">LysM domain-containing protein</fullName>
    </recommendedName>
</protein>
<keyword evidence="3" id="KW-0732">Signal</keyword>
<reference evidence="5 6" key="1">
    <citation type="submission" date="2019-06" db="EMBL/GenBank/DDBJ databases">
        <title>A chromosomal-level reference genome of Carpinus fangiana (Coryloideae, Betulaceae).</title>
        <authorList>
            <person name="Yang X."/>
            <person name="Wang Z."/>
            <person name="Zhang L."/>
            <person name="Hao G."/>
            <person name="Liu J."/>
            <person name="Yang Y."/>
        </authorList>
    </citation>
    <scope>NUCLEOTIDE SEQUENCE [LARGE SCALE GENOMIC DNA]</scope>
    <source>
        <strain evidence="5">Cfa_2016G</strain>
        <tissue evidence="5">Leaf</tissue>
    </source>
</reference>
<gene>
    <name evidence="5" type="ORF">FH972_014527</name>
</gene>
<keyword evidence="1" id="KW-0147">Chitin-binding</keyword>
<name>A0A5N6RDH2_9ROSI</name>